<feature type="transmembrane region" description="Helical" evidence="6">
    <location>
        <begin position="103"/>
        <end position="122"/>
    </location>
</feature>
<dbReference type="PANTHER" id="PTHR33529:SF6">
    <property type="entry name" value="YJGP_YJGQ FAMILY PERMEASE"/>
    <property type="match status" value="1"/>
</dbReference>
<dbReference type="NCBIfam" id="TIGR04407">
    <property type="entry name" value="LptF_YjgP"/>
    <property type="match status" value="1"/>
</dbReference>
<proteinExistence type="predicted"/>
<comment type="caution">
    <text evidence="7">The sequence shown here is derived from an EMBL/GenBank/DDBJ whole genome shotgun (WGS) entry which is preliminary data.</text>
</comment>
<name>A0ABV7GY51_9RHOB</name>
<keyword evidence="3 6" id="KW-0812">Transmembrane</keyword>
<protein>
    <submittedName>
        <fullName evidence="7">LPS export ABC transporter permease LptF</fullName>
    </submittedName>
</protein>
<feature type="transmembrane region" description="Helical" evidence="6">
    <location>
        <begin position="341"/>
        <end position="361"/>
    </location>
</feature>
<sequence>MARFDRYILSQLLMLFGFFALVLVLVYWVNRAVVLFDQLIANGQSASVFFEFTALSLPNVIRIVLPIAVFAASVYVANRLSSESELVVVQATGFSPYRMMRPVLAYGLIVGVLLSVLTHLLVPLSITRLEQRQAEISENITARLLSEGQFLHPTDGITFYIREITVDGELRDVFLSDRSGGREHVTYTASRALLLRSDTGPKLVMFDGMAQALNVESGRLATTSFTDLSYDIGSFIGALTPGERGIKELSTLELLNPTPALEAETRRSAGQMIYEGHGRISQALLAVAAALVGFAAMLVGNFSRFGRWRQILGAVIAIVVVKIIDNTFADMARGDPSLWPLTYGAALIGFTLTFALLWISARPGLFIRRDRAAETTGVAA</sequence>
<dbReference type="InterPro" id="IPR005495">
    <property type="entry name" value="LptG/LptF_permease"/>
</dbReference>
<evidence type="ECO:0000256" key="6">
    <source>
        <dbReference type="SAM" id="Phobius"/>
    </source>
</evidence>
<gene>
    <name evidence="7" type="primary">lptF</name>
    <name evidence="7" type="ORF">ACFOGP_15160</name>
</gene>
<evidence type="ECO:0000256" key="5">
    <source>
        <dbReference type="ARBA" id="ARBA00023136"/>
    </source>
</evidence>
<dbReference type="Pfam" id="PF03739">
    <property type="entry name" value="LptF_LptG"/>
    <property type="match status" value="1"/>
</dbReference>
<reference evidence="8" key="1">
    <citation type="journal article" date="2019" name="Int. J. Syst. Evol. Microbiol.">
        <title>The Global Catalogue of Microorganisms (GCM) 10K type strain sequencing project: providing services to taxonomists for standard genome sequencing and annotation.</title>
        <authorList>
            <consortium name="The Broad Institute Genomics Platform"/>
            <consortium name="The Broad Institute Genome Sequencing Center for Infectious Disease"/>
            <person name="Wu L."/>
            <person name="Ma J."/>
        </authorList>
    </citation>
    <scope>NUCLEOTIDE SEQUENCE [LARGE SCALE GENOMIC DNA]</scope>
    <source>
        <strain evidence="8">KCTC 52366</strain>
    </source>
</reference>
<evidence type="ECO:0000256" key="2">
    <source>
        <dbReference type="ARBA" id="ARBA00022475"/>
    </source>
</evidence>
<comment type="subcellular location">
    <subcellularLocation>
        <location evidence="1">Cell membrane</location>
        <topology evidence="1">Multi-pass membrane protein</topology>
    </subcellularLocation>
</comment>
<feature type="transmembrane region" description="Helical" evidence="6">
    <location>
        <begin position="280"/>
        <end position="299"/>
    </location>
</feature>
<dbReference type="InterPro" id="IPR030922">
    <property type="entry name" value="LptF"/>
</dbReference>
<feature type="transmembrane region" description="Helical" evidence="6">
    <location>
        <begin position="12"/>
        <end position="29"/>
    </location>
</feature>
<dbReference type="PANTHER" id="PTHR33529">
    <property type="entry name" value="SLR0882 PROTEIN-RELATED"/>
    <property type="match status" value="1"/>
</dbReference>
<evidence type="ECO:0000256" key="4">
    <source>
        <dbReference type="ARBA" id="ARBA00022989"/>
    </source>
</evidence>
<feature type="transmembrane region" description="Helical" evidence="6">
    <location>
        <begin position="311"/>
        <end position="329"/>
    </location>
</feature>
<feature type="transmembrane region" description="Helical" evidence="6">
    <location>
        <begin position="60"/>
        <end position="77"/>
    </location>
</feature>
<keyword evidence="4 6" id="KW-1133">Transmembrane helix</keyword>
<accession>A0ABV7GY51</accession>
<keyword evidence="5 6" id="KW-0472">Membrane</keyword>
<dbReference type="EMBL" id="JBHRTB010000010">
    <property type="protein sequence ID" value="MFC3144057.1"/>
    <property type="molecule type" value="Genomic_DNA"/>
</dbReference>
<evidence type="ECO:0000313" key="8">
    <source>
        <dbReference type="Proteomes" id="UP001595632"/>
    </source>
</evidence>
<organism evidence="7 8">
    <name type="scientific">Psychromarinibacter halotolerans</name>
    <dbReference type="NCBI Taxonomy" id="1775175"/>
    <lineage>
        <taxon>Bacteria</taxon>
        <taxon>Pseudomonadati</taxon>
        <taxon>Pseudomonadota</taxon>
        <taxon>Alphaproteobacteria</taxon>
        <taxon>Rhodobacterales</taxon>
        <taxon>Paracoccaceae</taxon>
        <taxon>Psychromarinibacter</taxon>
    </lineage>
</organism>
<dbReference type="Proteomes" id="UP001595632">
    <property type="component" value="Unassembled WGS sequence"/>
</dbReference>
<evidence type="ECO:0000313" key="7">
    <source>
        <dbReference type="EMBL" id="MFC3144057.1"/>
    </source>
</evidence>
<evidence type="ECO:0000256" key="3">
    <source>
        <dbReference type="ARBA" id="ARBA00022692"/>
    </source>
</evidence>
<keyword evidence="2" id="KW-1003">Cell membrane</keyword>
<dbReference type="RefSeq" id="WP_275631320.1">
    <property type="nucleotide sequence ID" value="NZ_JARGYD010000001.1"/>
</dbReference>
<keyword evidence="8" id="KW-1185">Reference proteome</keyword>
<evidence type="ECO:0000256" key="1">
    <source>
        <dbReference type="ARBA" id="ARBA00004651"/>
    </source>
</evidence>